<feature type="domain" description="Mannosylglycerate hydrolase MGH1-like glycoside hydrolase" evidence="2">
    <location>
        <begin position="337"/>
        <end position="578"/>
    </location>
</feature>
<dbReference type="InterPro" id="IPR012341">
    <property type="entry name" value="6hp_glycosidase-like_sf"/>
</dbReference>
<comment type="caution">
    <text evidence="3">The sequence shown here is derived from an EMBL/GenBank/DDBJ whole genome shotgun (WGS) entry which is preliminary data.</text>
</comment>
<keyword evidence="4" id="KW-1185">Reference proteome</keyword>
<dbReference type="Proteomes" id="UP001260072">
    <property type="component" value="Unassembled WGS sequence"/>
</dbReference>
<dbReference type="Pfam" id="PF22422">
    <property type="entry name" value="MGH1-like_GH"/>
    <property type="match status" value="1"/>
</dbReference>
<reference evidence="4" key="1">
    <citation type="submission" date="2023-07" db="EMBL/GenBank/DDBJ databases">
        <title>Description of three actinobacteria isolated from air of manufacturing shop in a pharmaceutical factory.</title>
        <authorList>
            <person name="Zhang D.-F."/>
        </authorList>
    </citation>
    <scope>NUCLEOTIDE SEQUENCE [LARGE SCALE GENOMIC DNA]</scope>
    <source>
        <strain evidence="4">CCTCC AB 2011122</strain>
    </source>
</reference>
<dbReference type="RefSeq" id="WP_310519532.1">
    <property type="nucleotide sequence ID" value="NZ_BAABBS010000004.1"/>
</dbReference>
<accession>A0ABU1FGI4</accession>
<evidence type="ECO:0000259" key="1">
    <source>
        <dbReference type="Pfam" id="PF14742"/>
    </source>
</evidence>
<proteinExistence type="predicted"/>
<evidence type="ECO:0000313" key="4">
    <source>
        <dbReference type="Proteomes" id="UP001260072"/>
    </source>
</evidence>
<feature type="domain" description="Putative glycogen debranching enzyme N-terminal" evidence="1">
    <location>
        <begin position="18"/>
        <end position="196"/>
    </location>
</feature>
<organism evidence="3 4">
    <name type="scientific">Agromyces indicus</name>
    <dbReference type="NCBI Taxonomy" id="758919"/>
    <lineage>
        <taxon>Bacteria</taxon>
        <taxon>Bacillati</taxon>
        <taxon>Actinomycetota</taxon>
        <taxon>Actinomycetes</taxon>
        <taxon>Micrococcales</taxon>
        <taxon>Microbacteriaceae</taxon>
        <taxon>Agromyces</taxon>
    </lineage>
</organism>
<sequence length="662" mass="70478">MTAPLQPLLHDALAVLRAPTQVWSAHDGAIGDAPVHGVYSADVRLVRALRLTVDGRAPEHLATGGDRSDHVRIDALVRTLDDPTPDPGVRLVIERSVDAAGIADTLTLRNRQPIDVRARVEIELEPDATPVDHVKLGGADTSSARARLEAGAAVWSGEQVAARLTAPGFEVSVDDRGIRLTAELVVPAAGEATAGWRLDAVDEAAVVRGVDTPAPWSSPEVAAADDRLARWIAQGLADLDALRMTTVRQPGAEFIAAGAPWFFTLFGRDSIWTARMMLPLGTELAGDTLRVLAGLQGTRVDDATAEEPGKIMHELRRAALSLDGADGELPPLYYGTVDATALWIALLHDAWRWGLPADEVRALLPNLKAALAWMRDHGDADGDGLLEYVDRSGRGLANQGWKDSGDSVQWRDGSLAEGPIALAEVQAYAYEAAVHGADLLDAFEVDGGDEWRAWAARLRDRFHEEFWIDDPDGAYPAIALDANKRAVDTVTSNIGHLLGTGLLDADQVDLVVRRLTDPTLDSGYGLRTMSTASGGYWPLSYHGGTVWAHDTAIAVLGLAREGRGADAAGLVEGLLRAAAGFGYRMPELHSGDPATEVSVPVPYPAACRPQAWSAAASVAVLTAVLGLEPDGDELRTNPIASFGRIAVRGVRVRGSEREVRAG</sequence>
<evidence type="ECO:0000259" key="2">
    <source>
        <dbReference type="Pfam" id="PF22422"/>
    </source>
</evidence>
<dbReference type="SUPFAM" id="SSF48208">
    <property type="entry name" value="Six-hairpin glycosidases"/>
    <property type="match status" value="1"/>
</dbReference>
<name>A0ABU1FGI4_9MICO</name>
<dbReference type="InterPro" id="IPR032856">
    <property type="entry name" value="GDE_N_bis"/>
</dbReference>
<evidence type="ECO:0000313" key="3">
    <source>
        <dbReference type="EMBL" id="MDR5690845.1"/>
    </source>
</evidence>
<dbReference type="InterPro" id="IPR054491">
    <property type="entry name" value="MGH1-like_GH"/>
</dbReference>
<dbReference type="EMBL" id="JAVKGS010000001">
    <property type="protein sequence ID" value="MDR5690845.1"/>
    <property type="molecule type" value="Genomic_DNA"/>
</dbReference>
<protein>
    <submittedName>
        <fullName evidence="3">Glycogen debranching N-terminal domain-containing protein</fullName>
    </submittedName>
</protein>
<gene>
    <name evidence="3" type="ORF">RH861_02090</name>
</gene>
<dbReference type="InterPro" id="IPR008928">
    <property type="entry name" value="6-hairpin_glycosidase_sf"/>
</dbReference>
<dbReference type="Pfam" id="PF14742">
    <property type="entry name" value="GDE_N_bis"/>
    <property type="match status" value="1"/>
</dbReference>
<dbReference type="Gene3D" id="1.50.10.10">
    <property type="match status" value="1"/>
</dbReference>